<dbReference type="PANTHER" id="PTHR47679">
    <property type="entry name" value="PROTEIN TORNADO 1"/>
    <property type="match status" value="1"/>
</dbReference>
<dbReference type="Pfam" id="PF16095">
    <property type="entry name" value="COR-A"/>
    <property type="match status" value="1"/>
</dbReference>
<dbReference type="RefSeq" id="XP_013401724.1">
    <property type="nucleotide sequence ID" value="XM_013546270.1"/>
</dbReference>
<protein>
    <submittedName>
        <fullName evidence="6">Uncharacterized protein LOC106167484 isoform X1</fullName>
    </submittedName>
</protein>
<keyword evidence="5" id="KW-1185">Reference proteome</keyword>
<dbReference type="InterPro" id="IPR036388">
    <property type="entry name" value="WH-like_DNA-bd_sf"/>
</dbReference>
<feature type="compositionally biased region" description="Polar residues" evidence="2">
    <location>
        <begin position="40"/>
        <end position="51"/>
    </location>
</feature>
<gene>
    <name evidence="6" type="primary">LOC106167484</name>
</gene>
<keyword evidence="1" id="KW-0677">Repeat</keyword>
<sequence>MVIGIQKPETFGDPVKMDRATSLESLTHVEKRRRMMANRASPTGDSGSYTSPGRAAAATPGDSGSHASPVQTLDYLKNIDPKLLGKIEKLARKEHVDPEKQVTIWDFGGQDVYYTTHQTFLSEHIIYLLVFRLDVDLDEKIPVYRGEKTVKEFIMFWLNSIHMHTVERLREEDRDVIPYVLIIGTHKDMLGPQVNVKDIFGKLMECLDDKQALKAHVYEYIAINNLAESDAEFDEIKSVIEKLCGYSSGTEASVHKFSVSSIQLEMDLAKKSEESPIITVDELCKMAQRVGLSDEELRNSFIPYHHHQGDILHFKVDGLENVVIIDPLWLADVFSAIMTPCISEDECSHIGLQKAGLKKGVLQEEVFDECLEENSMTERKADIIRLMLHFDLMLEISQSVENPLPGPGKRTFLVPSMLVSNKCENNAISEKDPEKCLLIAFPHILFPTGLFHQLTTRLLRKYKPLDYENNIPVVGFDRASFFLDKQSVLHLAIEENAMKMTITDAHTGSQTKPHIYSNARKTVEKELSALRDAYCPRMQLQFRIRVKVGDKDIPIDAEDVQKNDVIYKCIEGSEKPIDMTPYRVWFSVEANVPDASISAQKFARLHYLVTELGTKAIRTFFLKDVVRPDLTNANHVSDKDAVIRFFSKHETKLKEAKKCMNASQLNLLNSASGQADVERFDITLLVLLLSKFQPDKDNLDWITPDQNATLPFPPQTTQDFVYHILRLKKVRNYLSHSPKYGVQDNAEFCTNRDIAYASILALGADPKEVEKTQKIMFTVEEIDSV</sequence>
<dbReference type="KEGG" id="lak:106167484"/>
<evidence type="ECO:0000259" key="4">
    <source>
        <dbReference type="Pfam" id="PF18738"/>
    </source>
</evidence>
<dbReference type="Proteomes" id="UP000085678">
    <property type="component" value="Unplaced"/>
</dbReference>
<accession>A0A1S3IVZ6</accession>
<dbReference type="GeneID" id="106167484"/>
<dbReference type="Pfam" id="PF18738">
    <property type="entry name" value="HEPN_DZIP3"/>
    <property type="match status" value="1"/>
</dbReference>
<dbReference type="Gene3D" id="3.40.50.300">
    <property type="entry name" value="P-loop containing nucleotide triphosphate hydrolases"/>
    <property type="match status" value="1"/>
</dbReference>
<name>A0A1S3IVZ6_LINAN</name>
<evidence type="ECO:0000256" key="1">
    <source>
        <dbReference type="ARBA" id="ARBA00022737"/>
    </source>
</evidence>
<dbReference type="Gene3D" id="1.10.10.10">
    <property type="entry name" value="Winged helix-like DNA-binding domain superfamily/Winged helix DNA-binding domain"/>
    <property type="match status" value="1"/>
</dbReference>
<dbReference type="PANTHER" id="PTHR47679:SF2">
    <property type="entry name" value="C-TERMINAL OF ROC (COR) DOMAIN-CONTAINING PROTEIN"/>
    <property type="match status" value="1"/>
</dbReference>
<feature type="region of interest" description="Disordered" evidence="2">
    <location>
        <begin position="37"/>
        <end position="69"/>
    </location>
</feature>
<dbReference type="InterPro" id="IPR027417">
    <property type="entry name" value="P-loop_NTPase"/>
</dbReference>
<dbReference type="InParanoid" id="A0A1S3IVZ6"/>
<evidence type="ECO:0000313" key="5">
    <source>
        <dbReference type="Proteomes" id="UP000085678"/>
    </source>
</evidence>
<feature type="domain" description="DZIP3-like HEPN" evidence="4">
    <location>
        <begin position="645"/>
        <end position="765"/>
    </location>
</feature>
<dbReference type="InterPro" id="IPR041249">
    <property type="entry name" value="HEPN_DZIP3"/>
</dbReference>
<evidence type="ECO:0000256" key="2">
    <source>
        <dbReference type="SAM" id="MobiDB-lite"/>
    </source>
</evidence>
<organism evidence="5 6">
    <name type="scientific">Lingula anatina</name>
    <name type="common">Brachiopod</name>
    <name type="synonym">Lingula unguis</name>
    <dbReference type="NCBI Taxonomy" id="7574"/>
    <lineage>
        <taxon>Eukaryota</taxon>
        <taxon>Metazoa</taxon>
        <taxon>Spiralia</taxon>
        <taxon>Lophotrochozoa</taxon>
        <taxon>Brachiopoda</taxon>
        <taxon>Linguliformea</taxon>
        <taxon>Lingulata</taxon>
        <taxon>Lingulida</taxon>
        <taxon>Linguloidea</taxon>
        <taxon>Lingulidae</taxon>
        <taxon>Lingula</taxon>
    </lineage>
</organism>
<dbReference type="InterPro" id="IPR032171">
    <property type="entry name" value="COR-A"/>
</dbReference>
<evidence type="ECO:0000313" key="6">
    <source>
        <dbReference type="RefSeq" id="XP_013401724.1"/>
    </source>
</evidence>
<proteinExistence type="predicted"/>
<feature type="domain" description="COR" evidence="3">
    <location>
        <begin position="263"/>
        <end position="418"/>
    </location>
</feature>
<dbReference type="OrthoDB" id="5964455at2759"/>
<evidence type="ECO:0000259" key="3">
    <source>
        <dbReference type="Pfam" id="PF16095"/>
    </source>
</evidence>
<dbReference type="AlphaFoldDB" id="A0A1S3IVZ6"/>
<reference evidence="6" key="1">
    <citation type="submission" date="2025-08" db="UniProtKB">
        <authorList>
            <consortium name="RefSeq"/>
        </authorList>
    </citation>
    <scope>IDENTIFICATION</scope>
    <source>
        <tissue evidence="6">Gonads</tissue>
    </source>
</reference>